<keyword evidence="7" id="KW-0406">Ion transport</keyword>
<name>A0ABQ6FKF0_9RHOO</name>
<keyword evidence="18" id="KW-1185">Reference proteome</keyword>
<evidence type="ECO:0000256" key="13">
    <source>
        <dbReference type="RuleBase" id="RU003357"/>
    </source>
</evidence>
<comment type="similarity">
    <text evidence="2 12 13">Belongs to the TonB-dependent receptor family.</text>
</comment>
<evidence type="ECO:0000259" key="15">
    <source>
        <dbReference type="Pfam" id="PF00593"/>
    </source>
</evidence>
<keyword evidence="3 12" id="KW-0813">Transport</keyword>
<feature type="domain" description="TonB-dependent receptor plug" evidence="16">
    <location>
        <begin position="44"/>
        <end position="149"/>
    </location>
</feature>
<evidence type="ECO:0000259" key="16">
    <source>
        <dbReference type="Pfam" id="PF07715"/>
    </source>
</evidence>
<evidence type="ECO:0000256" key="6">
    <source>
        <dbReference type="ARBA" id="ARBA00022729"/>
    </source>
</evidence>
<dbReference type="Gene3D" id="2.170.130.10">
    <property type="entry name" value="TonB-dependent receptor, plug domain"/>
    <property type="match status" value="1"/>
</dbReference>
<evidence type="ECO:0000256" key="1">
    <source>
        <dbReference type="ARBA" id="ARBA00004571"/>
    </source>
</evidence>
<organism evidence="17 18">
    <name type="scientific">Zoogloea oryzae</name>
    <dbReference type="NCBI Taxonomy" id="310767"/>
    <lineage>
        <taxon>Bacteria</taxon>
        <taxon>Pseudomonadati</taxon>
        <taxon>Pseudomonadota</taxon>
        <taxon>Betaproteobacteria</taxon>
        <taxon>Rhodocyclales</taxon>
        <taxon>Zoogloeaceae</taxon>
        <taxon>Zoogloea</taxon>
    </lineage>
</organism>
<feature type="domain" description="TonB-dependent receptor-like beta-barrel" evidence="15">
    <location>
        <begin position="191"/>
        <end position="590"/>
    </location>
</feature>
<evidence type="ECO:0000256" key="2">
    <source>
        <dbReference type="ARBA" id="ARBA00009810"/>
    </source>
</evidence>
<feature type="chain" id="PRO_5046850714" evidence="14">
    <location>
        <begin position="24"/>
        <end position="617"/>
    </location>
</feature>
<dbReference type="EMBL" id="BSPX01000126">
    <property type="protein sequence ID" value="GLT24676.1"/>
    <property type="molecule type" value="Genomic_DNA"/>
</dbReference>
<keyword evidence="8 13" id="KW-0798">TonB box</keyword>
<comment type="subcellular location">
    <subcellularLocation>
        <location evidence="1 12">Cell outer membrane</location>
        <topology evidence="1 12">Multi-pass membrane protein</topology>
    </subcellularLocation>
</comment>
<evidence type="ECO:0000256" key="9">
    <source>
        <dbReference type="ARBA" id="ARBA00023136"/>
    </source>
</evidence>
<protein>
    <submittedName>
        <fullName evidence="17">TonB-dependent receptor</fullName>
    </submittedName>
</protein>
<keyword evidence="5 12" id="KW-0812">Transmembrane</keyword>
<dbReference type="Pfam" id="PF07715">
    <property type="entry name" value="Plug"/>
    <property type="match status" value="1"/>
</dbReference>
<dbReference type="InterPro" id="IPR036942">
    <property type="entry name" value="Beta-barrel_TonB_sf"/>
</dbReference>
<dbReference type="RefSeq" id="WP_284189856.1">
    <property type="nucleotide sequence ID" value="NZ_BSPX01000126.1"/>
</dbReference>
<dbReference type="InterPro" id="IPR037066">
    <property type="entry name" value="Plug_dom_sf"/>
</dbReference>
<reference evidence="18" key="1">
    <citation type="journal article" date="2019" name="Int. J. Syst. Evol. Microbiol.">
        <title>The Global Catalogue of Microorganisms (GCM) 10K type strain sequencing project: providing services to taxonomists for standard genome sequencing and annotation.</title>
        <authorList>
            <consortium name="The Broad Institute Genomics Platform"/>
            <consortium name="The Broad Institute Genome Sequencing Center for Infectious Disease"/>
            <person name="Wu L."/>
            <person name="Ma J."/>
        </authorList>
    </citation>
    <scope>NUCLEOTIDE SEQUENCE [LARGE SCALE GENOMIC DNA]</scope>
    <source>
        <strain evidence="18">NBRC 102407</strain>
    </source>
</reference>
<dbReference type="InterPro" id="IPR039426">
    <property type="entry name" value="TonB-dep_rcpt-like"/>
</dbReference>
<evidence type="ECO:0000256" key="7">
    <source>
        <dbReference type="ARBA" id="ARBA00023065"/>
    </source>
</evidence>
<keyword evidence="4 12" id="KW-1134">Transmembrane beta strand</keyword>
<proteinExistence type="inferred from homology"/>
<evidence type="ECO:0000256" key="14">
    <source>
        <dbReference type="SAM" id="SignalP"/>
    </source>
</evidence>
<accession>A0ABQ6FKF0</accession>
<dbReference type="CDD" id="cd01347">
    <property type="entry name" value="ligand_gated_channel"/>
    <property type="match status" value="1"/>
</dbReference>
<evidence type="ECO:0000313" key="17">
    <source>
        <dbReference type="EMBL" id="GLT24676.1"/>
    </source>
</evidence>
<evidence type="ECO:0000256" key="8">
    <source>
        <dbReference type="ARBA" id="ARBA00023077"/>
    </source>
</evidence>
<keyword evidence="10 17" id="KW-0675">Receptor</keyword>
<keyword evidence="11 12" id="KW-0998">Cell outer membrane</keyword>
<keyword evidence="9 12" id="KW-0472">Membrane</keyword>
<evidence type="ECO:0000256" key="10">
    <source>
        <dbReference type="ARBA" id="ARBA00023170"/>
    </source>
</evidence>
<evidence type="ECO:0000256" key="4">
    <source>
        <dbReference type="ARBA" id="ARBA00022452"/>
    </source>
</evidence>
<dbReference type="InterPro" id="IPR012910">
    <property type="entry name" value="Plug_dom"/>
</dbReference>
<keyword evidence="6 14" id="KW-0732">Signal</keyword>
<comment type="caution">
    <text evidence="17">The sequence shown here is derived from an EMBL/GenBank/DDBJ whole genome shotgun (WGS) entry which is preliminary data.</text>
</comment>
<dbReference type="SUPFAM" id="SSF56935">
    <property type="entry name" value="Porins"/>
    <property type="match status" value="1"/>
</dbReference>
<dbReference type="PROSITE" id="PS52016">
    <property type="entry name" value="TONB_DEPENDENT_REC_3"/>
    <property type="match status" value="1"/>
</dbReference>
<gene>
    <name evidence="17" type="ORF">GCM10007933_41680</name>
</gene>
<evidence type="ECO:0000256" key="5">
    <source>
        <dbReference type="ARBA" id="ARBA00022692"/>
    </source>
</evidence>
<dbReference type="Pfam" id="PF00593">
    <property type="entry name" value="TonB_dep_Rec_b-barrel"/>
    <property type="match status" value="1"/>
</dbReference>
<evidence type="ECO:0000256" key="3">
    <source>
        <dbReference type="ARBA" id="ARBA00022448"/>
    </source>
</evidence>
<evidence type="ECO:0000256" key="11">
    <source>
        <dbReference type="ARBA" id="ARBA00023237"/>
    </source>
</evidence>
<dbReference type="PANTHER" id="PTHR30069">
    <property type="entry name" value="TONB-DEPENDENT OUTER MEMBRANE RECEPTOR"/>
    <property type="match status" value="1"/>
</dbReference>
<evidence type="ECO:0000256" key="12">
    <source>
        <dbReference type="PROSITE-ProRule" id="PRU01360"/>
    </source>
</evidence>
<evidence type="ECO:0000313" key="18">
    <source>
        <dbReference type="Proteomes" id="UP001157167"/>
    </source>
</evidence>
<dbReference type="Gene3D" id="2.40.170.20">
    <property type="entry name" value="TonB-dependent receptor, beta-barrel domain"/>
    <property type="match status" value="1"/>
</dbReference>
<dbReference type="Proteomes" id="UP001157167">
    <property type="component" value="Unassembled WGS sequence"/>
</dbReference>
<dbReference type="InterPro" id="IPR000531">
    <property type="entry name" value="Beta-barrel_TonB"/>
</dbReference>
<dbReference type="PANTHER" id="PTHR30069:SF53">
    <property type="entry name" value="COLICIN I RECEPTOR-RELATED"/>
    <property type="match status" value="1"/>
</dbReference>
<feature type="signal peptide" evidence="14">
    <location>
        <begin position="1"/>
        <end position="23"/>
    </location>
</feature>
<sequence length="617" mass="66091">MTFIRPTLAALAVATAFPAIGLAADAEQPVVVVTASRQAQRADEAIADVTVIDRAQIEQSGASFGLPELLARQPGIQMATNGGPGKSTSIFMRGGNGNHTILLIDGMRIGSATTGTASWQDIPLSQIERIEIVRGPASALYGADAMSGVVQIFTRKGQGAPRIDAFAGAGSYGAREVSAGVTGGTERLSYALRGGYTETEGTSAKMRKATGYNPDHDPYRNTSMSGNLGYRLADGHELGATFLATEGRNFYDGEASFNNYNNSAQRVWSLHSRNRLTAGWTSTLRFGQSVDSYEGFMLSKPAGSTIRTTQDQLAWQHDIRLPVGTLMAAYENLHQKALSEGAFDGGRTVNSALLGWTAGFGAHTVQLNARHDENSQYGGKTTGYAGYGYQIANGLRFTGSIGSAFRAPTFNELYYPGFGNANLKPENAYNKEIGLLWSQGGSFASLTVFRNRISDMIVTFRNPSTGRSMPSNVREALVQGVSLAGGTRLAGFDLEAGIDFLDAKDRDSDASLPRRAKQSGHFRVSRKVERITAGVELQGVGGRYDAVSFSSSSLATATERDRLGGYGLLNAFVKYAVTPDWSLEGRANNLLDKQYETAYGYNTPGANVFFGVRYAPR</sequence>